<dbReference type="EMBL" id="JAQQWP010000008">
    <property type="protein sequence ID" value="KAK8104940.1"/>
    <property type="molecule type" value="Genomic_DNA"/>
</dbReference>
<protein>
    <submittedName>
        <fullName evidence="1">Uncharacterized protein</fullName>
    </submittedName>
</protein>
<proteinExistence type="predicted"/>
<evidence type="ECO:0000313" key="1">
    <source>
        <dbReference type="EMBL" id="KAK8104940.1"/>
    </source>
</evidence>
<dbReference type="Proteomes" id="UP001392437">
    <property type="component" value="Unassembled WGS sequence"/>
</dbReference>
<sequence length="95" mass="10531">MYNTVLSHLDNVPYYQNQVSSSPVLLKCVTRRTNGSAVGRYHSHDPVVLAEAEEYHDQYLSQPGNSMHLSDIRGGDKGLRMALTDEYGKGAKSTC</sequence>
<comment type="caution">
    <text evidence="1">The sequence shown here is derived from an EMBL/GenBank/DDBJ whole genome shotgun (WGS) entry which is preliminary data.</text>
</comment>
<organism evidence="1 2">
    <name type="scientific">Apiospora kogelbergensis</name>
    <dbReference type="NCBI Taxonomy" id="1337665"/>
    <lineage>
        <taxon>Eukaryota</taxon>
        <taxon>Fungi</taxon>
        <taxon>Dikarya</taxon>
        <taxon>Ascomycota</taxon>
        <taxon>Pezizomycotina</taxon>
        <taxon>Sordariomycetes</taxon>
        <taxon>Xylariomycetidae</taxon>
        <taxon>Amphisphaeriales</taxon>
        <taxon>Apiosporaceae</taxon>
        <taxon>Apiospora</taxon>
    </lineage>
</organism>
<gene>
    <name evidence="1" type="ORF">PG999_008299</name>
</gene>
<evidence type="ECO:0000313" key="2">
    <source>
        <dbReference type="Proteomes" id="UP001392437"/>
    </source>
</evidence>
<keyword evidence="2" id="KW-1185">Reference proteome</keyword>
<name>A0AAW0QU93_9PEZI</name>
<reference evidence="1 2" key="1">
    <citation type="submission" date="2023-01" db="EMBL/GenBank/DDBJ databases">
        <title>Analysis of 21 Apiospora genomes using comparative genomics revels a genus with tremendous synthesis potential of carbohydrate active enzymes and secondary metabolites.</title>
        <authorList>
            <person name="Sorensen T."/>
        </authorList>
    </citation>
    <scope>NUCLEOTIDE SEQUENCE [LARGE SCALE GENOMIC DNA]</scope>
    <source>
        <strain evidence="1 2">CBS 117206</strain>
    </source>
</reference>
<dbReference type="AlphaFoldDB" id="A0AAW0QU93"/>
<accession>A0AAW0QU93</accession>